<dbReference type="Pfam" id="PF01063">
    <property type="entry name" value="Aminotran_4"/>
    <property type="match status" value="1"/>
</dbReference>
<comment type="similarity">
    <text evidence="2">Belongs to the class-IV pyridoxal-phosphate-dependent aminotransferase family.</text>
</comment>
<dbReference type="PIRSF" id="PIRSF006468">
    <property type="entry name" value="BCAT1"/>
    <property type="match status" value="1"/>
</dbReference>
<protein>
    <recommendedName>
        <fullName evidence="8">Branched-chain-amino-acid transaminase</fullName>
    </recommendedName>
</protein>
<dbReference type="Gene3D" id="3.30.470.10">
    <property type="match status" value="1"/>
</dbReference>
<reference evidence="7" key="1">
    <citation type="submission" date="2014-11" db="EMBL/GenBank/DDBJ databases">
        <authorList>
            <person name="Otto D Thomas"/>
            <person name="Naeem Raeece"/>
        </authorList>
    </citation>
    <scope>NUCLEOTIDE SEQUENCE</scope>
</reference>
<keyword evidence="3" id="KW-0032">Aminotransferase</keyword>
<dbReference type="GO" id="GO:0009081">
    <property type="term" value="P:branched-chain amino acid metabolic process"/>
    <property type="evidence" value="ECO:0007669"/>
    <property type="project" value="InterPro"/>
</dbReference>
<dbReference type="VEuPathDB" id="CryptoDB:Cvel_7798"/>
<keyword evidence="4" id="KW-0808">Transferase</keyword>
<dbReference type="Gene3D" id="3.20.10.10">
    <property type="entry name" value="D-amino Acid Aminotransferase, subunit A, domain 2"/>
    <property type="match status" value="1"/>
</dbReference>
<organism evidence="7">
    <name type="scientific">Chromera velia CCMP2878</name>
    <dbReference type="NCBI Taxonomy" id="1169474"/>
    <lineage>
        <taxon>Eukaryota</taxon>
        <taxon>Sar</taxon>
        <taxon>Alveolata</taxon>
        <taxon>Colpodellida</taxon>
        <taxon>Chromeraceae</taxon>
        <taxon>Chromera</taxon>
    </lineage>
</organism>
<dbReference type="InterPro" id="IPR001544">
    <property type="entry name" value="Aminotrans_IV"/>
</dbReference>
<dbReference type="GO" id="GO:0004084">
    <property type="term" value="F:branched-chain-amino-acid transaminase activity"/>
    <property type="evidence" value="ECO:0007669"/>
    <property type="project" value="InterPro"/>
</dbReference>
<name>A0A0G4HPH0_9ALVE</name>
<dbReference type="PANTHER" id="PTHR42825">
    <property type="entry name" value="AMINO ACID AMINOTRANSFERASE"/>
    <property type="match status" value="1"/>
</dbReference>
<dbReference type="SUPFAM" id="SSF56752">
    <property type="entry name" value="D-aminoacid aminotransferase-like PLP-dependent enzymes"/>
    <property type="match status" value="1"/>
</dbReference>
<gene>
    <name evidence="7" type="ORF">Cvel_7798</name>
</gene>
<dbReference type="PhylomeDB" id="A0A0G4HPH0"/>
<dbReference type="InterPro" id="IPR043131">
    <property type="entry name" value="BCAT-like_N"/>
</dbReference>
<dbReference type="EMBL" id="CDMZ01003391">
    <property type="protein sequence ID" value="CEM46183.1"/>
    <property type="molecule type" value="Genomic_DNA"/>
</dbReference>
<evidence type="ECO:0000256" key="5">
    <source>
        <dbReference type="ARBA" id="ARBA00022898"/>
    </source>
</evidence>
<sequence length="370" mass="40278">MTSTAVGSALPGGPAVSGFVYRKTAGHARVKFSDGKWGPVEFVEEDQVTIPIMANVLHYGQAIFEGLKAFQCKSGKVCIFNDFENFKRINASAHRMCMPAIPPEVFFKAVDVSLEGNLAFLPPYGTGQAMYIRPVMFGSGDSLMPFPANEYYLLVICIPVGTYYKKGAAVTGVEAAVIDDFDRAAPQGVGACKCAGNYAADMYPARMYKEQGFPASLYLDAKEKRYVEEFNTSNFVGITKDGRYVTPKSDSVLPSCTNKMLQVLAKEKGMSVEIRPIDFEKEVEDFAEVGAVGTAVVVTPIKSFVRTSTGKKFECGNADAPVLRSLKERLEAIQLQESEDTYGWVREMGKLPRTLAPNGAEAISSNGIPH</sequence>
<evidence type="ECO:0000313" key="7">
    <source>
        <dbReference type="EMBL" id="CEM46183.1"/>
    </source>
</evidence>
<dbReference type="InterPro" id="IPR043132">
    <property type="entry name" value="BCAT-like_C"/>
</dbReference>
<evidence type="ECO:0000256" key="6">
    <source>
        <dbReference type="PIRSR" id="PIRSR006468-1"/>
    </source>
</evidence>
<dbReference type="NCBIfam" id="TIGR01123">
    <property type="entry name" value="ilvE_II"/>
    <property type="match status" value="1"/>
</dbReference>
<dbReference type="NCBIfam" id="NF009897">
    <property type="entry name" value="PRK13357.1"/>
    <property type="match status" value="1"/>
</dbReference>
<dbReference type="PANTHER" id="PTHR42825:SF2">
    <property type="entry name" value="BRANCHED-CHAIN-AMINO-ACID AMINOTRANSFERASE 3, CHLOROPLASTIC-RELATED"/>
    <property type="match status" value="1"/>
</dbReference>
<keyword evidence="5" id="KW-0663">Pyridoxal phosphate</keyword>
<feature type="modified residue" description="N6-(pyridoxal phosphate)lysine" evidence="6">
    <location>
        <position position="193"/>
    </location>
</feature>
<proteinExistence type="inferred from homology"/>
<evidence type="ECO:0008006" key="8">
    <source>
        <dbReference type="Google" id="ProtNLM"/>
    </source>
</evidence>
<evidence type="ECO:0000256" key="2">
    <source>
        <dbReference type="ARBA" id="ARBA00009320"/>
    </source>
</evidence>
<accession>A0A0G4HPH0</accession>
<comment type="cofactor">
    <cofactor evidence="1">
        <name>pyridoxal 5'-phosphate</name>
        <dbReference type="ChEBI" id="CHEBI:597326"/>
    </cofactor>
</comment>
<dbReference type="AlphaFoldDB" id="A0A0G4HPH0"/>
<evidence type="ECO:0000256" key="4">
    <source>
        <dbReference type="ARBA" id="ARBA00022679"/>
    </source>
</evidence>
<evidence type="ECO:0000256" key="3">
    <source>
        <dbReference type="ARBA" id="ARBA00022576"/>
    </source>
</evidence>
<dbReference type="InterPro" id="IPR036038">
    <property type="entry name" value="Aminotransferase-like"/>
</dbReference>
<evidence type="ECO:0000256" key="1">
    <source>
        <dbReference type="ARBA" id="ARBA00001933"/>
    </source>
</evidence>
<dbReference type="InterPro" id="IPR005786">
    <property type="entry name" value="B_amino_transII"/>
</dbReference>